<organism evidence="3 4">
    <name type="scientific">Stenotrophomonas tumulicola</name>
    <dbReference type="NCBI Taxonomy" id="1685415"/>
    <lineage>
        <taxon>Bacteria</taxon>
        <taxon>Pseudomonadati</taxon>
        <taxon>Pseudomonadota</taxon>
        <taxon>Gammaproteobacteria</taxon>
        <taxon>Lysobacterales</taxon>
        <taxon>Lysobacteraceae</taxon>
        <taxon>Stenotrophomonas</taxon>
    </lineage>
</organism>
<dbReference type="PROSITE" id="PS51257">
    <property type="entry name" value="PROKAR_LIPOPROTEIN"/>
    <property type="match status" value="1"/>
</dbReference>
<dbReference type="Proteomes" id="UP000547058">
    <property type="component" value="Unassembled WGS sequence"/>
</dbReference>
<dbReference type="RefSeq" id="WP_182337899.1">
    <property type="nucleotide sequence ID" value="NZ_JACGXS010000001.1"/>
</dbReference>
<dbReference type="Pfam" id="PF11736">
    <property type="entry name" value="DUF3299"/>
    <property type="match status" value="1"/>
</dbReference>
<evidence type="ECO:0000313" key="4">
    <source>
        <dbReference type="Proteomes" id="UP000547058"/>
    </source>
</evidence>
<evidence type="ECO:0000313" key="3">
    <source>
        <dbReference type="EMBL" id="MBA8680729.1"/>
    </source>
</evidence>
<feature type="chain" id="PRO_5031166178" evidence="2">
    <location>
        <begin position="21"/>
        <end position="214"/>
    </location>
</feature>
<reference evidence="3 4" key="1">
    <citation type="submission" date="2020-08" db="EMBL/GenBank/DDBJ databases">
        <title>Stenotrophomonas tumulicola JCM 30961.</title>
        <authorList>
            <person name="Deng Y."/>
        </authorList>
    </citation>
    <scope>NUCLEOTIDE SEQUENCE [LARGE SCALE GENOMIC DNA]</scope>
    <source>
        <strain evidence="3 4">JCM 30961</strain>
    </source>
</reference>
<protein>
    <submittedName>
        <fullName evidence="3">DUF3299 domain-containing protein</fullName>
    </submittedName>
</protein>
<dbReference type="Gene3D" id="2.40.50.870">
    <property type="entry name" value="Protein of unknown function (DUF3299)"/>
    <property type="match status" value="1"/>
</dbReference>
<keyword evidence="2" id="KW-0732">Signal</keyword>
<name>A0A7W3FJL8_9GAMM</name>
<evidence type="ECO:0000256" key="1">
    <source>
        <dbReference type="SAM" id="MobiDB-lite"/>
    </source>
</evidence>
<evidence type="ECO:0000256" key="2">
    <source>
        <dbReference type="SAM" id="SignalP"/>
    </source>
</evidence>
<sequence>MRTDLACLLLALVALAGCHAGDDAQTTAGTTASAPVATSRTAPTPLPAAPVDDWESLMTEQSRTVRPPPTIGGTGFGRPVAPGGLMDDSGSGTIPGMAIDHSSPNRAAQFGSAEVVEEMEGRGLALDGYVVPLEMDDQGRVRELLFVSFYGACIHVPPPPPNQIIRVVLRHAIPVPELWEPFHLSGTLHIARFDADIASASYEARDATLSTIPG</sequence>
<dbReference type="AlphaFoldDB" id="A0A7W3FJL8"/>
<keyword evidence="4" id="KW-1185">Reference proteome</keyword>
<feature type="region of interest" description="Disordered" evidence="1">
    <location>
        <begin position="26"/>
        <end position="50"/>
    </location>
</feature>
<feature type="signal peptide" evidence="2">
    <location>
        <begin position="1"/>
        <end position="20"/>
    </location>
</feature>
<dbReference type="InterPro" id="IPR021727">
    <property type="entry name" value="DUF3299"/>
</dbReference>
<accession>A0A7W3FJL8</accession>
<comment type="caution">
    <text evidence="3">The sequence shown here is derived from an EMBL/GenBank/DDBJ whole genome shotgun (WGS) entry which is preliminary data.</text>
</comment>
<dbReference type="EMBL" id="JACGXS010000001">
    <property type="protein sequence ID" value="MBA8680729.1"/>
    <property type="molecule type" value="Genomic_DNA"/>
</dbReference>
<gene>
    <name evidence="3" type="ORF">H4O11_02780</name>
</gene>
<proteinExistence type="predicted"/>